<dbReference type="InterPro" id="IPR006710">
    <property type="entry name" value="Glyco_hydro_43"/>
</dbReference>
<feature type="chain" id="PRO_5035257859" evidence="7">
    <location>
        <begin position="27"/>
        <end position="589"/>
    </location>
</feature>
<dbReference type="GO" id="GO:0005975">
    <property type="term" value="P:carbohydrate metabolic process"/>
    <property type="evidence" value="ECO:0007669"/>
    <property type="project" value="InterPro"/>
</dbReference>
<feature type="active site" description="Proton acceptor" evidence="4">
    <location>
        <position position="79"/>
    </location>
</feature>
<reference evidence="9" key="2">
    <citation type="submission" date="2020-09" db="EMBL/GenBank/DDBJ databases">
        <authorList>
            <person name="Sun Q."/>
            <person name="Zhou Y."/>
        </authorList>
    </citation>
    <scope>NUCLEOTIDE SEQUENCE</scope>
    <source>
        <strain evidence="9">CGMCC 1.14984</strain>
    </source>
</reference>
<dbReference type="SUPFAM" id="SSF75005">
    <property type="entry name" value="Arabinanase/levansucrase/invertase"/>
    <property type="match status" value="1"/>
</dbReference>
<evidence type="ECO:0000256" key="1">
    <source>
        <dbReference type="ARBA" id="ARBA00009865"/>
    </source>
</evidence>
<dbReference type="GO" id="GO:0004553">
    <property type="term" value="F:hydrolase activity, hydrolyzing O-glycosyl compounds"/>
    <property type="evidence" value="ECO:0007669"/>
    <property type="project" value="InterPro"/>
</dbReference>
<feature type="domain" description="Beta-xylosidase C-terminal Concanavalin A-like" evidence="8">
    <location>
        <begin position="396"/>
        <end position="579"/>
    </location>
</feature>
<dbReference type="InterPro" id="IPR013320">
    <property type="entry name" value="ConA-like_dom_sf"/>
</dbReference>
<dbReference type="InterPro" id="IPR041542">
    <property type="entry name" value="GH43_C2"/>
</dbReference>
<feature type="active site" description="Proton donor" evidence="4">
    <location>
        <position position="251"/>
    </location>
</feature>
<accession>A0A8J3EP28</accession>
<keyword evidence="7" id="KW-0732">Signal</keyword>
<keyword evidence="2 6" id="KW-0378">Hydrolase</keyword>
<dbReference type="CDD" id="cd18617">
    <property type="entry name" value="GH43_XynB-like"/>
    <property type="match status" value="1"/>
</dbReference>
<feature type="site" description="Important for catalytic activity, responsible for pKa modulation of the active site Glu and correct orientation of both the proton donor and substrate" evidence="5">
    <location>
        <position position="186"/>
    </location>
</feature>
<reference evidence="9" key="1">
    <citation type="journal article" date="2014" name="Int. J. Syst. Evol. Microbiol.">
        <title>Complete genome sequence of Corynebacterium casei LMG S-19264T (=DSM 44701T), isolated from a smear-ripened cheese.</title>
        <authorList>
            <consortium name="US DOE Joint Genome Institute (JGI-PGF)"/>
            <person name="Walter F."/>
            <person name="Albersmeier A."/>
            <person name="Kalinowski J."/>
            <person name="Ruckert C."/>
        </authorList>
    </citation>
    <scope>NUCLEOTIDE SEQUENCE</scope>
    <source>
        <strain evidence="9">CGMCC 1.14984</strain>
    </source>
</reference>
<evidence type="ECO:0000256" key="7">
    <source>
        <dbReference type="SAM" id="SignalP"/>
    </source>
</evidence>
<dbReference type="Pfam" id="PF04616">
    <property type="entry name" value="Glyco_hydro_43"/>
    <property type="match status" value="1"/>
</dbReference>
<evidence type="ECO:0000313" key="9">
    <source>
        <dbReference type="EMBL" id="GGH93812.1"/>
    </source>
</evidence>
<evidence type="ECO:0000256" key="2">
    <source>
        <dbReference type="ARBA" id="ARBA00022801"/>
    </source>
</evidence>
<feature type="signal peptide" evidence="7">
    <location>
        <begin position="1"/>
        <end position="26"/>
    </location>
</feature>
<evidence type="ECO:0000256" key="4">
    <source>
        <dbReference type="PIRSR" id="PIRSR606710-1"/>
    </source>
</evidence>
<dbReference type="SUPFAM" id="SSF49899">
    <property type="entry name" value="Concanavalin A-like lectins/glucanases"/>
    <property type="match status" value="1"/>
</dbReference>
<dbReference type="AlphaFoldDB" id="A0A8J3EP28"/>
<keyword evidence="3 6" id="KW-0326">Glycosidase</keyword>
<evidence type="ECO:0000256" key="6">
    <source>
        <dbReference type="RuleBase" id="RU361187"/>
    </source>
</evidence>
<gene>
    <name evidence="9" type="ORF">GCM10011355_06530</name>
</gene>
<comment type="similarity">
    <text evidence="1 6">Belongs to the glycosyl hydrolase 43 family.</text>
</comment>
<name>A0A8J3EP28_9PROT</name>
<dbReference type="Pfam" id="PF17851">
    <property type="entry name" value="GH43_C2"/>
    <property type="match status" value="1"/>
</dbReference>
<dbReference type="EMBL" id="BMGZ01000001">
    <property type="protein sequence ID" value="GGH93812.1"/>
    <property type="molecule type" value="Genomic_DNA"/>
</dbReference>
<evidence type="ECO:0000313" key="10">
    <source>
        <dbReference type="Proteomes" id="UP000621856"/>
    </source>
</evidence>
<protein>
    <submittedName>
        <fullName evidence="9">Glycoside hydrolase 43 family protein</fullName>
    </submittedName>
</protein>
<proteinExistence type="inferred from homology"/>
<dbReference type="Proteomes" id="UP000621856">
    <property type="component" value="Unassembled WGS sequence"/>
</dbReference>
<sequence>MKDINKLGIMAAIMALGGAAACSEPAAENSSADTAEQAAGPLTASFDSFTYTGNDPVYDGLEPGANQFLNPVLAGFYPDPSVTQVGGDYYLVNSTFAYFPGLPVFHSTDLVNWTQLGNVIDRPGMLDFDGLGLSRGVFAPTIEHHDGTFYVANTCVDCGGNFIVTSEDPAGPWSDPIWTPEVGGIDPSLFFDDDGTVYMINNDAPVGEPRYDGHRAIWIRAVDPETLQPIEEQTVLLDGGVRPEENPIWIEGPHIYKVDGWYYLSSAEGGTAINHSQVIIRSRNIKGPWEVYEGNPILTQRDMDPDRANPITSVGHADMVIDNDGKWWATFLGVRPYEGDYYNTGRETYLLPVEWRDGWPVILDRGEPVGYMLDRPALPDAGAPDIPMNGNFTITEEFDGDSLDPYWMMVRVPKEEWWSLQDGALVIEARDQRLGDMTQPSFVARRQQHLHGSAETVVKFTPRDAGDEAGLAAFQNDHYYYAIGITLDQDGNRLVRLSQRVGEGAPKGGVTVASAPLAAKGPLRLKAVAEGVDGYTFHYAIGGGDWQQLGERLDAKPLSTRTAGGFVGATFGMYAQTSPETVAAPVDAQ</sequence>
<dbReference type="Gene3D" id="2.115.10.20">
    <property type="entry name" value="Glycosyl hydrolase domain, family 43"/>
    <property type="match status" value="1"/>
</dbReference>
<dbReference type="Gene3D" id="2.60.120.200">
    <property type="match status" value="1"/>
</dbReference>
<dbReference type="PROSITE" id="PS51257">
    <property type="entry name" value="PROKAR_LIPOPROTEIN"/>
    <property type="match status" value="1"/>
</dbReference>
<evidence type="ECO:0000259" key="8">
    <source>
        <dbReference type="Pfam" id="PF17851"/>
    </source>
</evidence>
<dbReference type="PANTHER" id="PTHR42812:SF12">
    <property type="entry name" value="BETA-XYLOSIDASE-RELATED"/>
    <property type="match status" value="1"/>
</dbReference>
<dbReference type="InterPro" id="IPR051795">
    <property type="entry name" value="Glycosyl_Hydrlase_43"/>
</dbReference>
<organism evidence="9 10">
    <name type="scientific">Aquisalinus luteolus</name>
    <dbReference type="NCBI Taxonomy" id="1566827"/>
    <lineage>
        <taxon>Bacteria</taxon>
        <taxon>Pseudomonadati</taxon>
        <taxon>Pseudomonadota</taxon>
        <taxon>Alphaproteobacteria</taxon>
        <taxon>Parvularculales</taxon>
        <taxon>Parvularculaceae</taxon>
        <taxon>Aquisalinus</taxon>
    </lineage>
</organism>
<evidence type="ECO:0000256" key="3">
    <source>
        <dbReference type="ARBA" id="ARBA00023295"/>
    </source>
</evidence>
<dbReference type="InterPro" id="IPR023296">
    <property type="entry name" value="Glyco_hydro_beta-prop_sf"/>
</dbReference>
<dbReference type="PANTHER" id="PTHR42812">
    <property type="entry name" value="BETA-XYLOSIDASE"/>
    <property type="match status" value="1"/>
</dbReference>
<comment type="caution">
    <text evidence="9">The sequence shown here is derived from an EMBL/GenBank/DDBJ whole genome shotgun (WGS) entry which is preliminary data.</text>
</comment>
<evidence type="ECO:0000256" key="5">
    <source>
        <dbReference type="PIRSR" id="PIRSR606710-2"/>
    </source>
</evidence>